<dbReference type="InterPro" id="IPR001128">
    <property type="entry name" value="Cyt_P450"/>
</dbReference>
<evidence type="ECO:0000256" key="4">
    <source>
        <dbReference type="ARBA" id="ARBA00023002"/>
    </source>
</evidence>
<sequence>MNEKKWVNPYKFNPDRFMVDGITNKNHVIPFSIGLRACPGQDFAKVNIFTIITRLMQNFMFKLPPGSKAPSMVGKTGEARQAFDYDVVFEIRHK</sequence>
<evidence type="ECO:0000313" key="8">
    <source>
        <dbReference type="Proteomes" id="UP000694865"/>
    </source>
</evidence>
<evidence type="ECO:0000256" key="2">
    <source>
        <dbReference type="ARBA" id="ARBA00022617"/>
    </source>
</evidence>
<dbReference type="PANTHER" id="PTHR24289">
    <property type="entry name" value="STEROID 17-ALPHA-HYDROXYLASE/17,20 LYASE"/>
    <property type="match status" value="1"/>
</dbReference>
<keyword evidence="5 7" id="KW-0408">Iron</keyword>
<evidence type="ECO:0000256" key="1">
    <source>
        <dbReference type="ARBA" id="ARBA00010617"/>
    </source>
</evidence>
<dbReference type="PRINTS" id="PR00463">
    <property type="entry name" value="EP450I"/>
</dbReference>
<proteinExistence type="inferred from homology"/>
<evidence type="ECO:0000313" key="9">
    <source>
        <dbReference type="RefSeq" id="XP_006811191.1"/>
    </source>
</evidence>
<keyword evidence="3 7" id="KW-0479">Metal-binding</keyword>
<evidence type="ECO:0000256" key="3">
    <source>
        <dbReference type="ARBA" id="ARBA00022723"/>
    </source>
</evidence>
<organism evidence="8 9">
    <name type="scientific">Saccoglossus kowalevskii</name>
    <name type="common">Acorn worm</name>
    <dbReference type="NCBI Taxonomy" id="10224"/>
    <lineage>
        <taxon>Eukaryota</taxon>
        <taxon>Metazoa</taxon>
        <taxon>Hemichordata</taxon>
        <taxon>Enteropneusta</taxon>
        <taxon>Harrimaniidae</taxon>
        <taxon>Saccoglossus</taxon>
    </lineage>
</organism>
<dbReference type="Pfam" id="PF00067">
    <property type="entry name" value="p450"/>
    <property type="match status" value="1"/>
</dbReference>
<dbReference type="RefSeq" id="XP_006811191.1">
    <property type="nucleotide sequence ID" value="XM_006811128.1"/>
</dbReference>
<reference evidence="9" key="1">
    <citation type="submission" date="2025-08" db="UniProtKB">
        <authorList>
            <consortium name="RefSeq"/>
        </authorList>
    </citation>
    <scope>IDENTIFICATION</scope>
    <source>
        <tissue evidence="9">Testes</tissue>
    </source>
</reference>
<evidence type="ECO:0000256" key="5">
    <source>
        <dbReference type="ARBA" id="ARBA00023004"/>
    </source>
</evidence>
<accession>A0ABM0LTV0</accession>
<protein>
    <submittedName>
        <fullName evidence="9">Steroid 17-alpha-hydroxylase/17,20 lyase-like</fullName>
    </submittedName>
</protein>
<keyword evidence="2 7" id="KW-0349">Heme</keyword>
<dbReference type="PANTHER" id="PTHR24289:SF1">
    <property type="entry name" value="STEROID 17-ALPHA-HYDROXYLASE_17,20 LYASE"/>
    <property type="match status" value="1"/>
</dbReference>
<dbReference type="SUPFAM" id="SSF48264">
    <property type="entry name" value="Cytochrome P450"/>
    <property type="match status" value="1"/>
</dbReference>
<keyword evidence="6 7" id="KW-0503">Monooxygenase</keyword>
<evidence type="ECO:0000256" key="7">
    <source>
        <dbReference type="RuleBase" id="RU000461"/>
    </source>
</evidence>
<name>A0ABM0LTV0_SACKO</name>
<dbReference type="InterPro" id="IPR017972">
    <property type="entry name" value="Cyt_P450_CS"/>
</dbReference>
<dbReference type="PROSITE" id="PS00086">
    <property type="entry name" value="CYTOCHROME_P450"/>
    <property type="match status" value="1"/>
</dbReference>
<dbReference type="InterPro" id="IPR002401">
    <property type="entry name" value="Cyt_P450_E_grp-I"/>
</dbReference>
<dbReference type="Gene3D" id="1.10.630.10">
    <property type="entry name" value="Cytochrome P450"/>
    <property type="match status" value="1"/>
</dbReference>
<dbReference type="InterPro" id="IPR036396">
    <property type="entry name" value="Cyt_P450_sf"/>
</dbReference>
<keyword evidence="8" id="KW-1185">Reference proteome</keyword>
<dbReference type="Proteomes" id="UP000694865">
    <property type="component" value="Unplaced"/>
</dbReference>
<keyword evidence="4 7" id="KW-0560">Oxidoreductase</keyword>
<comment type="similarity">
    <text evidence="1 7">Belongs to the cytochrome P450 family.</text>
</comment>
<evidence type="ECO:0000256" key="6">
    <source>
        <dbReference type="ARBA" id="ARBA00023033"/>
    </source>
</evidence>
<gene>
    <name evidence="9" type="primary">LOC102805292</name>
</gene>
<dbReference type="GeneID" id="102805292"/>